<organism evidence="2">
    <name type="scientific">Streptomyces globisporus</name>
    <dbReference type="NCBI Taxonomy" id="1908"/>
    <lineage>
        <taxon>Bacteria</taxon>
        <taxon>Bacillati</taxon>
        <taxon>Actinomycetota</taxon>
        <taxon>Actinomycetes</taxon>
        <taxon>Kitasatosporales</taxon>
        <taxon>Streptomycetaceae</taxon>
        <taxon>Streptomyces</taxon>
    </lineage>
</organism>
<dbReference type="EMBL" id="JACWUS010000005">
    <property type="protein sequence ID" value="MBD2829879.1"/>
    <property type="molecule type" value="Genomic_DNA"/>
</dbReference>
<evidence type="ECO:0000256" key="1">
    <source>
        <dbReference type="SAM" id="Phobius"/>
    </source>
</evidence>
<reference evidence="2" key="1">
    <citation type="journal article" date="2020" name="PLoS ONE">
        <title>Isolation and characterization of Streptomyces bacteriophages and Streptomyces strains encoding biosynthetic arsenals: Streptomyces strains and phages for antibiotic discovery.</title>
        <authorList>
            <person name="Montano E.T."/>
            <person name="Nideffer J.F."/>
            <person name="Brumage L."/>
            <person name="Erb M."/>
            <person name="Derman A.I."/>
            <person name="Davis J.P."/>
            <person name="Estrada E."/>
            <person name="Fu S."/>
            <person name="Le D."/>
            <person name="Vuppala A."/>
            <person name="Tran C."/>
            <person name="Luterstein E."/>
            <person name="Lakkaraju S."/>
            <person name="Panchagnula S."/>
            <person name="Ren C."/>
            <person name="Doan J."/>
            <person name="Tran S."/>
            <person name="Soriano J."/>
            <person name="Fujita Y."/>
            <person name="Gutala P."/>
            <person name="Fujii Q."/>
            <person name="Lee M."/>
            <person name="Bui A."/>
            <person name="Villarreal C."/>
            <person name="Shing S.R."/>
            <person name="Kim S."/>
            <person name="Freeman D."/>
            <person name="Racha V."/>
            <person name="Ho A."/>
            <person name="Kumar P."/>
            <person name="Falah K."/>
            <person name="Dawson T."/>
            <person name="Enustun E."/>
            <person name="Prichard A."/>
            <person name="Gomez A."/>
            <person name="Khanna K."/>
            <person name="Trigg S."/>
            <person name="Fernandez L."/>
            <person name="Pogliano K."/>
            <person name="Pogliano J."/>
        </authorList>
    </citation>
    <scope>NUCLEOTIDE SEQUENCE</scope>
    <source>
        <strain evidence="2">QF2</strain>
    </source>
</reference>
<name>A0A927GPF1_STRGL</name>
<comment type="caution">
    <text evidence="2">The sequence shown here is derived from an EMBL/GenBank/DDBJ whole genome shotgun (WGS) entry which is preliminary data.</text>
</comment>
<proteinExistence type="predicted"/>
<sequence>MNEDEIARGVARGLHEHQRRQADAQIRSMLSGLLLMAIGVIAFILLIRYG</sequence>
<keyword evidence="1" id="KW-0472">Membrane</keyword>
<dbReference type="AlphaFoldDB" id="A0A927GPF1"/>
<gene>
    <name evidence="2" type="ORF">ID875_21155</name>
</gene>
<evidence type="ECO:0000313" key="2">
    <source>
        <dbReference type="EMBL" id="MBD2829879.1"/>
    </source>
</evidence>
<keyword evidence="1" id="KW-0812">Transmembrane</keyword>
<keyword evidence="1" id="KW-1133">Transmembrane helix</keyword>
<protein>
    <submittedName>
        <fullName evidence="2">Uncharacterized protein</fullName>
    </submittedName>
</protein>
<feature type="transmembrane region" description="Helical" evidence="1">
    <location>
        <begin position="29"/>
        <end position="49"/>
    </location>
</feature>
<accession>A0A927GPF1</accession>